<reference evidence="2 3" key="1">
    <citation type="submission" date="2018-08" db="EMBL/GenBank/DDBJ databases">
        <title>Mucilaginibacter sp. MYSH2.</title>
        <authorList>
            <person name="Seo T."/>
        </authorList>
    </citation>
    <scope>NUCLEOTIDE SEQUENCE [LARGE SCALE GENOMIC DNA]</scope>
    <source>
        <strain evidence="2 3">MYSH2</strain>
    </source>
</reference>
<dbReference type="InterPro" id="IPR029045">
    <property type="entry name" value="ClpP/crotonase-like_dom_sf"/>
</dbReference>
<protein>
    <submittedName>
        <fullName evidence="2">Enoyl-CoA hydratase/isomerase family protein</fullName>
    </submittedName>
</protein>
<dbReference type="PANTHER" id="PTHR42964">
    <property type="entry name" value="ENOYL-COA HYDRATASE"/>
    <property type="match status" value="1"/>
</dbReference>
<dbReference type="GO" id="GO:0016853">
    <property type="term" value="F:isomerase activity"/>
    <property type="evidence" value="ECO:0007669"/>
    <property type="project" value="UniProtKB-KW"/>
</dbReference>
<accession>A0A372NNN3</accession>
<dbReference type="InterPro" id="IPR051683">
    <property type="entry name" value="Enoyl-CoA_Hydratase/Isomerase"/>
</dbReference>
<dbReference type="EMBL" id="QWDC01000004">
    <property type="protein sequence ID" value="RFZ90552.1"/>
    <property type="molecule type" value="Genomic_DNA"/>
</dbReference>
<evidence type="ECO:0000313" key="3">
    <source>
        <dbReference type="Proteomes" id="UP000264217"/>
    </source>
</evidence>
<dbReference type="Proteomes" id="UP000264217">
    <property type="component" value="Unassembled WGS sequence"/>
</dbReference>
<organism evidence="2 3">
    <name type="scientific">Mucilaginibacter conchicola</name>
    <dbReference type="NCBI Taxonomy" id="2303333"/>
    <lineage>
        <taxon>Bacteria</taxon>
        <taxon>Pseudomonadati</taxon>
        <taxon>Bacteroidota</taxon>
        <taxon>Sphingobacteriia</taxon>
        <taxon>Sphingobacteriales</taxon>
        <taxon>Sphingobacteriaceae</taxon>
        <taxon>Mucilaginibacter</taxon>
    </lineage>
</organism>
<keyword evidence="2" id="KW-0413">Isomerase</keyword>
<dbReference type="AlphaFoldDB" id="A0A372NNN3"/>
<keyword evidence="3" id="KW-1185">Reference proteome</keyword>
<dbReference type="SUPFAM" id="SSF52096">
    <property type="entry name" value="ClpP/crotonase"/>
    <property type="match status" value="1"/>
</dbReference>
<dbReference type="Pfam" id="PF00378">
    <property type="entry name" value="ECH_1"/>
    <property type="match status" value="1"/>
</dbReference>
<dbReference type="Gene3D" id="3.90.226.10">
    <property type="entry name" value="2-enoyl-CoA Hydratase, Chain A, domain 1"/>
    <property type="match status" value="1"/>
</dbReference>
<comment type="similarity">
    <text evidence="1">Belongs to the enoyl-CoA hydratase/isomerase family.</text>
</comment>
<sequence length="263" mass="27883">MSTLDNGNVNITLSDEGIATINFYHPAQNSLPSNLLQQLADTITDAGQNPNIRVIILQSGGDRTFCAGASFDELLAIKDKQAGAKFFSGFANVINACRTCGKIIIARVQGKAVGGGVGLAAAADYCLATESASIKLSELAIGIGPFVISPVVTRKIGLSAFSQLTIRASDFQTAHWAMEKGLFNEVHDDIPALNEAVVTLSRKLASYNPVALVGLKQILWEGTENWDTLLAERATISGELVLSEFTQEALNGFLNASPKSSPK</sequence>
<dbReference type="OrthoDB" id="9775794at2"/>
<dbReference type="PANTHER" id="PTHR42964:SF1">
    <property type="entry name" value="POLYKETIDE BIOSYNTHESIS ENOYL-COA HYDRATASE PKSH-RELATED"/>
    <property type="match status" value="1"/>
</dbReference>
<evidence type="ECO:0000256" key="1">
    <source>
        <dbReference type="ARBA" id="ARBA00005254"/>
    </source>
</evidence>
<proteinExistence type="inferred from homology"/>
<comment type="caution">
    <text evidence="2">The sequence shown here is derived from an EMBL/GenBank/DDBJ whole genome shotgun (WGS) entry which is preliminary data.</text>
</comment>
<gene>
    <name evidence="2" type="ORF">D0C36_22495</name>
</gene>
<dbReference type="InterPro" id="IPR001753">
    <property type="entry name" value="Enoyl-CoA_hydra/iso"/>
</dbReference>
<dbReference type="CDD" id="cd06558">
    <property type="entry name" value="crotonase-like"/>
    <property type="match status" value="1"/>
</dbReference>
<name>A0A372NNN3_9SPHI</name>
<dbReference type="RefSeq" id="WP_117393964.1">
    <property type="nucleotide sequence ID" value="NZ_QWDC01000004.1"/>
</dbReference>
<evidence type="ECO:0000313" key="2">
    <source>
        <dbReference type="EMBL" id="RFZ90552.1"/>
    </source>
</evidence>